<accession>W4GGE8</accession>
<evidence type="ECO:0000256" key="1">
    <source>
        <dbReference type="SAM" id="Phobius"/>
    </source>
</evidence>
<dbReference type="RefSeq" id="XP_009831486.1">
    <property type="nucleotide sequence ID" value="XM_009833184.1"/>
</dbReference>
<proteinExistence type="predicted"/>
<sequence length="639" mass="66126">MSCVCHRHGWSGEYAQISATSSSGLIIAGSCESHHPVKPSSIRHFDMTASPPDNNDVNGITLDQTYVNGSGGGKGGAEATAAAPATRSLSLKVNVLTGLVVLVFLQLIALWILVFMYHVPIDSLKLSNDIFKTSDALKDKPLSFGPDGMLRAGAGTTAYLDAGVLPSDAIQYVQLARLPSATTSSSVLFSYYLPTKSQTVVTTATAAADKSLIVADVKTANIVTNQIRGTAILSGTAAVLLEQTSSGAVFVTPAVLSPSSVDVVPANRVAVTTGSVSNAIGAISPTQFAVSYFDAYNATGLWYQNVVGGTLHADGTVALSSPPLRFGDANFDDATTQTSQSVTFAKPVGISSTPGTFLQPWWTPTASGSNKGLCLLLGQTNATATVKVSEVCNDQFTPSSFVDISVVAPATAVIALYNSKANAALTLLLVEVFGSNVFFRSSFVLEESAGEFDFGSFYSWYPAPSLALVGPGRLAVAFLNANRRGQPHTQLFSIRDGRIDPVTPLIRVSKDDFSLAGHGVNQTSGAVTIAAAAVSPEAYVVAFGGQLDALSPKRLTLVESFGPLVGIGAKGVVVQGAVKVGTGLTVGSVYYTTTRGDIVEGPPGGSVVYFSNNATAVADSRLGVAVDSKAIYIAPSPTK</sequence>
<gene>
    <name evidence="2" type="ORF">H257_07601</name>
</gene>
<dbReference type="OrthoDB" id="160470at2759"/>
<dbReference type="GeneID" id="20809597"/>
<protein>
    <submittedName>
        <fullName evidence="2">Uncharacterized protein</fullName>
    </submittedName>
</protein>
<feature type="transmembrane region" description="Helical" evidence="1">
    <location>
        <begin position="95"/>
        <end position="117"/>
    </location>
</feature>
<keyword evidence="1" id="KW-0472">Membrane</keyword>
<dbReference type="AlphaFoldDB" id="W4GGE8"/>
<keyword evidence="1" id="KW-0812">Transmembrane</keyword>
<dbReference type="VEuPathDB" id="FungiDB:H257_07601"/>
<name>W4GGE8_APHAT</name>
<dbReference type="PROSITE" id="PS51257">
    <property type="entry name" value="PROKAR_LIPOPROTEIN"/>
    <property type="match status" value="1"/>
</dbReference>
<keyword evidence="1" id="KW-1133">Transmembrane helix</keyword>
<dbReference type="EMBL" id="KI913129">
    <property type="protein sequence ID" value="ETV78767.1"/>
    <property type="molecule type" value="Genomic_DNA"/>
</dbReference>
<evidence type="ECO:0000313" key="2">
    <source>
        <dbReference type="EMBL" id="ETV78767.1"/>
    </source>
</evidence>
<reference evidence="2" key="1">
    <citation type="submission" date="2013-12" db="EMBL/GenBank/DDBJ databases">
        <title>The Genome Sequence of Aphanomyces astaci APO3.</title>
        <authorList>
            <consortium name="The Broad Institute Genomics Platform"/>
            <person name="Russ C."/>
            <person name="Tyler B."/>
            <person name="van West P."/>
            <person name="Dieguez-Uribeondo J."/>
            <person name="Young S.K."/>
            <person name="Zeng Q."/>
            <person name="Gargeya S."/>
            <person name="Fitzgerald M."/>
            <person name="Abouelleil A."/>
            <person name="Alvarado L."/>
            <person name="Chapman S.B."/>
            <person name="Gainer-Dewar J."/>
            <person name="Goldberg J."/>
            <person name="Griggs A."/>
            <person name="Gujja S."/>
            <person name="Hansen M."/>
            <person name="Howarth C."/>
            <person name="Imamovic A."/>
            <person name="Ireland A."/>
            <person name="Larimer J."/>
            <person name="McCowan C."/>
            <person name="Murphy C."/>
            <person name="Pearson M."/>
            <person name="Poon T.W."/>
            <person name="Priest M."/>
            <person name="Roberts A."/>
            <person name="Saif S."/>
            <person name="Shea T."/>
            <person name="Sykes S."/>
            <person name="Wortman J."/>
            <person name="Nusbaum C."/>
            <person name="Birren B."/>
        </authorList>
    </citation>
    <scope>NUCLEOTIDE SEQUENCE [LARGE SCALE GENOMIC DNA]</scope>
    <source>
        <strain evidence="2">APO3</strain>
    </source>
</reference>
<organism evidence="2">
    <name type="scientific">Aphanomyces astaci</name>
    <name type="common">Crayfish plague agent</name>
    <dbReference type="NCBI Taxonomy" id="112090"/>
    <lineage>
        <taxon>Eukaryota</taxon>
        <taxon>Sar</taxon>
        <taxon>Stramenopiles</taxon>
        <taxon>Oomycota</taxon>
        <taxon>Saprolegniomycetes</taxon>
        <taxon>Saprolegniales</taxon>
        <taxon>Verrucalvaceae</taxon>
        <taxon>Aphanomyces</taxon>
    </lineage>
</organism>